<dbReference type="PANTHER" id="PTHR46888:SF1">
    <property type="entry name" value="RIBONUCLEASE H"/>
    <property type="match status" value="1"/>
</dbReference>
<proteinExistence type="predicted"/>
<protein>
    <recommendedName>
        <fullName evidence="6">SCAN box domain-containing protein</fullName>
    </recommendedName>
</protein>
<dbReference type="EMBL" id="JAINUF010000003">
    <property type="protein sequence ID" value="KAJ8369522.1"/>
    <property type="molecule type" value="Genomic_DNA"/>
</dbReference>
<dbReference type="InterPro" id="IPR001584">
    <property type="entry name" value="Integrase_cat-core"/>
</dbReference>
<keyword evidence="5" id="KW-1185">Reference proteome</keyword>
<gene>
    <name evidence="4" type="ORF">SKAU_G00095500</name>
</gene>
<dbReference type="Pfam" id="PF02023">
    <property type="entry name" value="SCAN"/>
    <property type="match status" value="1"/>
</dbReference>
<feature type="compositionally biased region" description="Basic and acidic residues" evidence="1">
    <location>
        <begin position="141"/>
        <end position="150"/>
    </location>
</feature>
<evidence type="ECO:0000313" key="4">
    <source>
        <dbReference type="EMBL" id="KAJ8369522.1"/>
    </source>
</evidence>
<dbReference type="OrthoDB" id="6077919at2759"/>
<dbReference type="PROSITE" id="PS50994">
    <property type="entry name" value="INTEGRASE"/>
    <property type="match status" value="1"/>
</dbReference>
<dbReference type="InterPro" id="IPR012337">
    <property type="entry name" value="RNaseH-like_sf"/>
</dbReference>
<evidence type="ECO:0008006" key="6">
    <source>
        <dbReference type="Google" id="ProtNLM"/>
    </source>
</evidence>
<dbReference type="InterPro" id="IPR036397">
    <property type="entry name" value="RNaseH_sf"/>
</dbReference>
<dbReference type="PANTHER" id="PTHR46888">
    <property type="entry name" value="ZINC KNUCKLE DOMAINCONTAINING PROTEIN-RELATED"/>
    <property type="match status" value="1"/>
</dbReference>
<dbReference type="GO" id="GO:0015074">
    <property type="term" value="P:DNA integration"/>
    <property type="evidence" value="ECO:0007669"/>
    <property type="project" value="InterPro"/>
</dbReference>
<dbReference type="SUPFAM" id="SSF53098">
    <property type="entry name" value="Ribonuclease H-like"/>
    <property type="match status" value="1"/>
</dbReference>
<feature type="domain" description="Integrase catalytic" evidence="3">
    <location>
        <begin position="154"/>
        <end position="259"/>
    </location>
</feature>
<dbReference type="Gene3D" id="1.10.4020.10">
    <property type="entry name" value="DNA breaking-rejoining enzymes"/>
    <property type="match status" value="1"/>
</dbReference>
<dbReference type="InterPro" id="IPR003309">
    <property type="entry name" value="SCAN_dom"/>
</dbReference>
<accession>A0A9Q1FXR7</accession>
<dbReference type="AlphaFoldDB" id="A0A9Q1FXR7"/>
<evidence type="ECO:0000313" key="5">
    <source>
        <dbReference type="Proteomes" id="UP001152622"/>
    </source>
</evidence>
<dbReference type="SMART" id="SM00431">
    <property type="entry name" value="SCAN"/>
    <property type="match status" value="1"/>
</dbReference>
<evidence type="ECO:0000259" key="2">
    <source>
        <dbReference type="PROSITE" id="PS50804"/>
    </source>
</evidence>
<reference evidence="4" key="1">
    <citation type="journal article" date="2023" name="Science">
        <title>Genome structures resolve the early diversification of teleost fishes.</title>
        <authorList>
            <person name="Parey E."/>
            <person name="Louis A."/>
            <person name="Montfort J."/>
            <person name="Bouchez O."/>
            <person name="Roques C."/>
            <person name="Iampietro C."/>
            <person name="Lluch J."/>
            <person name="Castinel A."/>
            <person name="Donnadieu C."/>
            <person name="Desvignes T."/>
            <person name="Floi Bucao C."/>
            <person name="Jouanno E."/>
            <person name="Wen M."/>
            <person name="Mejri S."/>
            <person name="Dirks R."/>
            <person name="Jansen H."/>
            <person name="Henkel C."/>
            <person name="Chen W.J."/>
            <person name="Zahm M."/>
            <person name="Cabau C."/>
            <person name="Klopp C."/>
            <person name="Thompson A.W."/>
            <person name="Robinson-Rechavi M."/>
            <person name="Braasch I."/>
            <person name="Lecointre G."/>
            <person name="Bobe J."/>
            <person name="Postlethwait J.H."/>
            <person name="Berthelot C."/>
            <person name="Roest Crollius H."/>
            <person name="Guiguen Y."/>
        </authorList>
    </citation>
    <scope>NUCLEOTIDE SEQUENCE</scope>
    <source>
        <strain evidence="4">WJC10195</strain>
    </source>
</reference>
<name>A0A9Q1FXR7_SYNKA</name>
<feature type="domain" description="SCAN box" evidence="2">
    <location>
        <begin position="46"/>
        <end position="120"/>
    </location>
</feature>
<organism evidence="4 5">
    <name type="scientific">Synaphobranchus kaupii</name>
    <name type="common">Kaup's arrowtooth eel</name>
    <dbReference type="NCBI Taxonomy" id="118154"/>
    <lineage>
        <taxon>Eukaryota</taxon>
        <taxon>Metazoa</taxon>
        <taxon>Chordata</taxon>
        <taxon>Craniata</taxon>
        <taxon>Vertebrata</taxon>
        <taxon>Euteleostomi</taxon>
        <taxon>Actinopterygii</taxon>
        <taxon>Neopterygii</taxon>
        <taxon>Teleostei</taxon>
        <taxon>Anguilliformes</taxon>
        <taxon>Synaphobranchidae</taxon>
        <taxon>Synaphobranchus</taxon>
    </lineage>
</organism>
<dbReference type="GO" id="GO:0003676">
    <property type="term" value="F:nucleic acid binding"/>
    <property type="evidence" value="ECO:0007669"/>
    <property type="project" value="InterPro"/>
</dbReference>
<comment type="caution">
    <text evidence="4">The sequence shown here is derived from an EMBL/GenBank/DDBJ whole genome shotgun (WGS) entry which is preliminary data.</text>
</comment>
<sequence length="336" mass="38846">MSRLVLLLTEKALEAYTAMDEDRSNCYEDLKEALLVKYEILPETYHQLFRQSTTPPGESPTESYHRLMGLYRRWIQQEQRSKKEIGEIVIMEQLLRILPYDTRTWVKEHEPDNRLTAANLALQYINARQGGQQRSYSTPRGTRDPKDNRDNGVGIPDEILTDQGTNFTSELMRLLQQQLGIKAIRTSPYHPQTDGLVEQFNQTLKNILRKFVGDTGKDWDKWLPFLLREVPQASTEFSPFELIYGWHVQGPLDLLKKTWEALATNASETAMAQYVLQMRDRLEKYRLWRTCRRPNKPRSGGMTNMPGTVSTSWGTRSCCCCHLIPASCWLSGRGPT</sequence>
<dbReference type="SUPFAM" id="SSF47353">
    <property type="entry name" value="Retrovirus capsid dimerization domain-like"/>
    <property type="match status" value="1"/>
</dbReference>
<dbReference type="Gene3D" id="3.30.420.10">
    <property type="entry name" value="Ribonuclease H-like superfamily/Ribonuclease H"/>
    <property type="match status" value="1"/>
</dbReference>
<evidence type="ECO:0000259" key="3">
    <source>
        <dbReference type="PROSITE" id="PS50994"/>
    </source>
</evidence>
<feature type="region of interest" description="Disordered" evidence="1">
    <location>
        <begin position="128"/>
        <end position="156"/>
    </location>
</feature>
<dbReference type="Proteomes" id="UP001152622">
    <property type="component" value="Chromosome 3"/>
</dbReference>
<evidence type="ECO:0000256" key="1">
    <source>
        <dbReference type="SAM" id="MobiDB-lite"/>
    </source>
</evidence>
<dbReference type="InterPro" id="IPR038269">
    <property type="entry name" value="SCAN_sf"/>
</dbReference>
<dbReference type="PROSITE" id="PS50804">
    <property type="entry name" value="SCAN_BOX"/>
    <property type="match status" value="1"/>
</dbReference>
<feature type="compositionally biased region" description="Polar residues" evidence="1">
    <location>
        <begin position="129"/>
        <end position="140"/>
    </location>
</feature>